<organism evidence="1 2">
    <name type="scientific">Araneus ventricosus</name>
    <name type="common">Orbweaver spider</name>
    <name type="synonym">Epeira ventricosa</name>
    <dbReference type="NCBI Taxonomy" id="182803"/>
    <lineage>
        <taxon>Eukaryota</taxon>
        <taxon>Metazoa</taxon>
        <taxon>Ecdysozoa</taxon>
        <taxon>Arthropoda</taxon>
        <taxon>Chelicerata</taxon>
        <taxon>Arachnida</taxon>
        <taxon>Araneae</taxon>
        <taxon>Araneomorphae</taxon>
        <taxon>Entelegynae</taxon>
        <taxon>Araneoidea</taxon>
        <taxon>Araneidae</taxon>
        <taxon>Araneus</taxon>
    </lineage>
</organism>
<accession>A0A4Y2QGB4</accession>
<evidence type="ECO:0000313" key="1">
    <source>
        <dbReference type="EMBL" id="GBN62087.1"/>
    </source>
</evidence>
<evidence type="ECO:0000313" key="2">
    <source>
        <dbReference type="Proteomes" id="UP000499080"/>
    </source>
</evidence>
<gene>
    <name evidence="1" type="ORF">AVEN_36417_1</name>
</gene>
<protein>
    <submittedName>
        <fullName evidence="1">Uncharacterized protein</fullName>
    </submittedName>
</protein>
<sequence length="88" mass="9577">MVLRYDITSPCTRCCRISMRGLASLRGIEMGSKVPPPVIVHTSYRKGRAAAADGYYDSCLSTRAVAAVVIQKSRMPRKGVGSKFLVTL</sequence>
<dbReference type="AlphaFoldDB" id="A0A4Y2QGB4"/>
<keyword evidence="2" id="KW-1185">Reference proteome</keyword>
<name>A0A4Y2QGB4_ARAVE</name>
<proteinExistence type="predicted"/>
<reference evidence="1 2" key="1">
    <citation type="journal article" date="2019" name="Sci. Rep.">
        <title>Orb-weaving spider Araneus ventricosus genome elucidates the spidroin gene catalogue.</title>
        <authorList>
            <person name="Kono N."/>
            <person name="Nakamura H."/>
            <person name="Ohtoshi R."/>
            <person name="Moran D.A.P."/>
            <person name="Shinohara A."/>
            <person name="Yoshida Y."/>
            <person name="Fujiwara M."/>
            <person name="Mori M."/>
            <person name="Tomita M."/>
            <person name="Arakawa K."/>
        </authorList>
    </citation>
    <scope>NUCLEOTIDE SEQUENCE [LARGE SCALE GENOMIC DNA]</scope>
</reference>
<comment type="caution">
    <text evidence="1">The sequence shown here is derived from an EMBL/GenBank/DDBJ whole genome shotgun (WGS) entry which is preliminary data.</text>
</comment>
<dbReference type="EMBL" id="BGPR01013761">
    <property type="protein sequence ID" value="GBN62087.1"/>
    <property type="molecule type" value="Genomic_DNA"/>
</dbReference>
<dbReference type="Proteomes" id="UP000499080">
    <property type="component" value="Unassembled WGS sequence"/>
</dbReference>